<reference evidence="2 3" key="1">
    <citation type="submission" date="2024-06" db="EMBL/GenBank/DDBJ databases">
        <title>A chromosome-level genome assembly of beet webworm, Loxostege sticticalis.</title>
        <authorList>
            <person name="Zhang Y."/>
        </authorList>
    </citation>
    <scope>NUCLEOTIDE SEQUENCE [LARGE SCALE GENOMIC DNA]</scope>
    <source>
        <strain evidence="2">AQ026</strain>
        <tissue evidence="2">Whole body</tissue>
    </source>
</reference>
<organism evidence="2 3">
    <name type="scientific">Loxostege sticticalis</name>
    <name type="common">Beet webworm moth</name>
    <dbReference type="NCBI Taxonomy" id="481309"/>
    <lineage>
        <taxon>Eukaryota</taxon>
        <taxon>Metazoa</taxon>
        <taxon>Ecdysozoa</taxon>
        <taxon>Arthropoda</taxon>
        <taxon>Hexapoda</taxon>
        <taxon>Insecta</taxon>
        <taxon>Pterygota</taxon>
        <taxon>Neoptera</taxon>
        <taxon>Endopterygota</taxon>
        <taxon>Lepidoptera</taxon>
        <taxon>Glossata</taxon>
        <taxon>Ditrysia</taxon>
        <taxon>Pyraloidea</taxon>
        <taxon>Crambidae</taxon>
        <taxon>Pyraustinae</taxon>
        <taxon>Loxostege</taxon>
    </lineage>
</organism>
<dbReference type="InterPro" id="IPR012337">
    <property type="entry name" value="RNaseH-like_sf"/>
</dbReference>
<dbReference type="SUPFAM" id="SSF53098">
    <property type="entry name" value="Ribonuclease H-like"/>
    <property type="match status" value="1"/>
</dbReference>
<dbReference type="PANTHER" id="PTHR47331">
    <property type="entry name" value="PHD-TYPE DOMAIN-CONTAINING PROTEIN"/>
    <property type="match status" value="1"/>
</dbReference>
<evidence type="ECO:0000313" key="2">
    <source>
        <dbReference type="EMBL" id="KAL0860033.1"/>
    </source>
</evidence>
<sequence>MSPHHLKTFVQNRVVEINELTSNTVWLHVNSSHNPADLVSRGLLLNELNSSTLWWNGPSFLFENNLKWSQNTILESFNNLPELKLPTTNLLTCAYMMRFIHNIRTKSSDERLHGPLSVEELDKSLMFLTRQAQIKSFPEEYNALLNNVSVKSNRNISSLNIFLDDNKIIRVGGRLVNSEFSYDKKHPILLCSKHAFTCLLFQSQHLKLLHAGPQLLLSHIRDNWWPRGGRNLAKKVVKQCVVCCRLKGKIVQPIMGNLPVERVTANFPFINCEVDYAGPLYILNRKGRGSRLEKCYLCIFVCFSTRAIHLELVTSLSSQSYILAMKRFISRRGKPYQIFSDNGRNFSIIDYASDNHIRFRFCPPYAPHFAGLAEAGVKSCKHHISRVVGNVHMTYEEFGTVLVQIEAVLNSRPMCPLSSDPNDYSPLTPAHFTIGRPLTAPAERDVTAATTHALNRYQRIEQLRQTFWRRWSTEQ</sequence>
<name>A0ABR3H5G0_LOXSC</name>
<gene>
    <name evidence="2" type="ORF">ABMA27_010348</name>
</gene>
<keyword evidence="3" id="KW-1185">Reference proteome</keyword>
<accession>A0ABR3H5G0</accession>
<dbReference type="PROSITE" id="PS50994">
    <property type="entry name" value="INTEGRASE"/>
    <property type="match status" value="1"/>
</dbReference>
<dbReference type="Proteomes" id="UP001549920">
    <property type="component" value="Unassembled WGS sequence"/>
</dbReference>
<proteinExistence type="predicted"/>
<dbReference type="Gene3D" id="3.30.420.10">
    <property type="entry name" value="Ribonuclease H-like superfamily/Ribonuclease H"/>
    <property type="match status" value="1"/>
</dbReference>
<dbReference type="EMBL" id="JBEUOH010000026">
    <property type="protein sequence ID" value="KAL0860033.1"/>
    <property type="molecule type" value="Genomic_DNA"/>
</dbReference>
<protein>
    <recommendedName>
        <fullName evidence="1">Integrase catalytic domain-containing protein</fullName>
    </recommendedName>
</protein>
<feature type="domain" description="Integrase catalytic" evidence="1">
    <location>
        <begin position="264"/>
        <end position="437"/>
    </location>
</feature>
<evidence type="ECO:0000313" key="3">
    <source>
        <dbReference type="Proteomes" id="UP001549920"/>
    </source>
</evidence>
<dbReference type="InterPro" id="IPR001584">
    <property type="entry name" value="Integrase_cat-core"/>
</dbReference>
<comment type="caution">
    <text evidence="2">The sequence shown here is derived from an EMBL/GenBank/DDBJ whole genome shotgun (WGS) entry which is preliminary data.</text>
</comment>
<dbReference type="InterPro" id="IPR036397">
    <property type="entry name" value="RNaseH_sf"/>
</dbReference>
<evidence type="ECO:0000259" key="1">
    <source>
        <dbReference type="PROSITE" id="PS50994"/>
    </source>
</evidence>